<evidence type="ECO:0000313" key="1">
    <source>
        <dbReference type="EMBL" id="KAK6726769.1"/>
    </source>
</evidence>
<comment type="caution">
    <text evidence="1">The sequence shown here is derived from an EMBL/GenBank/DDBJ whole genome shotgun (WGS) entry which is preliminary data.</text>
</comment>
<proteinExistence type="predicted"/>
<dbReference type="EMBL" id="JAVFWL010000001">
    <property type="protein sequence ID" value="KAK6726769.1"/>
    <property type="molecule type" value="Genomic_DNA"/>
</dbReference>
<protein>
    <submittedName>
        <fullName evidence="1">Uncharacterized protein</fullName>
    </submittedName>
</protein>
<gene>
    <name evidence="1" type="primary">Necator_chrI.g964</name>
    <name evidence="1" type="ORF">RB195_004840</name>
</gene>
<reference evidence="1 2" key="1">
    <citation type="submission" date="2023-08" db="EMBL/GenBank/DDBJ databases">
        <title>A Necator americanus chromosomal reference genome.</title>
        <authorList>
            <person name="Ilik V."/>
            <person name="Petrzelkova K.J."/>
            <person name="Pardy F."/>
            <person name="Fuh T."/>
            <person name="Niatou-Singa F.S."/>
            <person name="Gouil Q."/>
            <person name="Baker L."/>
            <person name="Ritchie M.E."/>
            <person name="Jex A.R."/>
            <person name="Gazzola D."/>
            <person name="Li H."/>
            <person name="Toshio Fujiwara R."/>
            <person name="Zhan B."/>
            <person name="Aroian R.V."/>
            <person name="Pafco B."/>
            <person name="Schwarz E.M."/>
        </authorList>
    </citation>
    <scope>NUCLEOTIDE SEQUENCE [LARGE SCALE GENOMIC DNA]</scope>
    <source>
        <strain evidence="1 2">Aroian</strain>
        <tissue evidence="1">Whole animal</tissue>
    </source>
</reference>
<accession>A0ABR1BJZ0</accession>
<organism evidence="1 2">
    <name type="scientific">Necator americanus</name>
    <name type="common">Human hookworm</name>
    <dbReference type="NCBI Taxonomy" id="51031"/>
    <lineage>
        <taxon>Eukaryota</taxon>
        <taxon>Metazoa</taxon>
        <taxon>Ecdysozoa</taxon>
        <taxon>Nematoda</taxon>
        <taxon>Chromadorea</taxon>
        <taxon>Rhabditida</taxon>
        <taxon>Rhabditina</taxon>
        <taxon>Rhabditomorpha</taxon>
        <taxon>Strongyloidea</taxon>
        <taxon>Ancylostomatidae</taxon>
        <taxon>Bunostominae</taxon>
        <taxon>Necator</taxon>
    </lineage>
</organism>
<evidence type="ECO:0000313" key="2">
    <source>
        <dbReference type="Proteomes" id="UP001303046"/>
    </source>
</evidence>
<keyword evidence="2" id="KW-1185">Reference proteome</keyword>
<dbReference type="Proteomes" id="UP001303046">
    <property type="component" value="Unassembled WGS sequence"/>
</dbReference>
<sequence length="132" mass="14794">MDPGLEWERTSRAAVKTATNFGKLVIDQCISLYGGSLIRLVSLNRNDFGLKAACHRIHDVGILLKNVGFDFKCLPQARAAGFPVSTEPFLLGYLDLAKMLNEAGGRKSGALIFKWRVFEFLLSSHEFRRYTL</sequence>
<name>A0ABR1BJZ0_NECAM</name>